<organism evidence="2 3">
    <name type="scientific">Solanum tuberosum</name>
    <name type="common">Potato</name>
    <dbReference type="NCBI Taxonomy" id="4113"/>
    <lineage>
        <taxon>Eukaryota</taxon>
        <taxon>Viridiplantae</taxon>
        <taxon>Streptophyta</taxon>
        <taxon>Embryophyta</taxon>
        <taxon>Tracheophyta</taxon>
        <taxon>Spermatophyta</taxon>
        <taxon>Magnoliopsida</taxon>
        <taxon>eudicotyledons</taxon>
        <taxon>Gunneridae</taxon>
        <taxon>Pentapetalae</taxon>
        <taxon>asterids</taxon>
        <taxon>lamiids</taxon>
        <taxon>Solanales</taxon>
        <taxon>Solanaceae</taxon>
        <taxon>Solanoideae</taxon>
        <taxon>Solaneae</taxon>
        <taxon>Solanum</taxon>
    </lineage>
</organism>
<name>A0ABQ7WTU6_SOLTU</name>
<accession>A0ABQ7WTU6</accession>
<evidence type="ECO:0000256" key="1">
    <source>
        <dbReference type="SAM" id="MobiDB-lite"/>
    </source>
</evidence>
<evidence type="ECO:0000313" key="2">
    <source>
        <dbReference type="EMBL" id="KAH0784182.1"/>
    </source>
</evidence>
<feature type="compositionally biased region" description="Basic and acidic residues" evidence="1">
    <location>
        <begin position="146"/>
        <end position="162"/>
    </location>
</feature>
<keyword evidence="3" id="KW-1185">Reference proteome</keyword>
<reference evidence="2 3" key="1">
    <citation type="journal article" date="2021" name="bioRxiv">
        <title>Chromosome-scale and haplotype-resolved genome assembly of a tetraploid potato cultivar.</title>
        <authorList>
            <person name="Sun H."/>
            <person name="Jiao W.-B."/>
            <person name="Krause K."/>
            <person name="Campoy J.A."/>
            <person name="Goel M."/>
            <person name="Folz-Donahue K."/>
            <person name="Kukat C."/>
            <person name="Huettel B."/>
            <person name="Schneeberger K."/>
        </authorList>
    </citation>
    <scope>NUCLEOTIDE SEQUENCE [LARGE SCALE GENOMIC DNA]</scope>
    <source>
        <strain evidence="2">SolTubOtavaFocal</strain>
        <tissue evidence="2">Leaves</tissue>
    </source>
</reference>
<protein>
    <recommendedName>
        <fullName evidence="4">Ulp1 protease family, C-terminal catalytic domain containing protein</fullName>
    </recommendedName>
</protein>
<dbReference type="Proteomes" id="UP000826656">
    <property type="component" value="Unassembled WGS sequence"/>
</dbReference>
<sequence length="258" mass="29022">MSQSPSSLKKILDSPNEIDPVTFYTSSSVPFPTKLSTISPVNTTETSPLTPQAPIDLNSSAPSYQLGPLSTILADHFRGRSSTDDTGEDDVPLRCALQRRIVHITTKGKEKNRRRRRSSDMVMELPTDDVVDVTIEVSKNKTSTVKKTDTTKGKENDSQKKREPSKRKRETSPVLKQNSEQGLGTKRNKNDKEVNKQAIIDNLHLQKVLEERVFDTEILTKPGMGSLADLVELQSWSHLFMKNLPFYMNNKFESSTIM</sequence>
<evidence type="ECO:0008006" key="4">
    <source>
        <dbReference type="Google" id="ProtNLM"/>
    </source>
</evidence>
<dbReference type="EMBL" id="JAIVGD010000001">
    <property type="protein sequence ID" value="KAH0784182.1"/>
    <property type="molecule type" value="Genomic_DNA"/>
</dbReference>
<feature type="compositionally biased region" description="Polar residues" evidence="1">
    <location>
        <begin position="24"/>
        <end position="50"/>
    </location>
</feature>
<proteinExistence type="predicted"/>
<gene>
    <name evidence="2" type="ORF">KY290_003780</name>
</gene>
<feature type="region of interest" description="Disordered" evidence="1">
    <location>
        <begin position="24"/>
        <end position="62"/>
    </location>
</feature>
<evidence type="ECO:0000313" key="3">
    <source>
        <dbReference type="Proteomes" id="UP000826656"/>
    </source>
</evidence>
<feature type="region of interest" description="Disordered" evidence="1">
    <location>
        <begin position="142"/>
        <end position="193"/>
    </location>
</feature>
<comment type="caution">
    <text evidence="2">The sequence shown here is derived from an EMBL/GenBank/DDBJ whole genome shotgun (WGS) entry which is preliminary data.</text>
</comment>